<evidence type="ECO:0000313" key="1">
    <source>
        <dbReference type="EMBL" id="TCS46437.1"/>
    </source>
</evidence>
<name>A0A4R3IFJ0_9RHOB</name>
<dbReference type="AlphaFoldDB" id="A0A4R3IFJ0"/>
<keyword evidence="2" id="KW-1185">Reference proteome</keyword>
<accession>A0A4R3IFJ0</accession>
<sequence>MGGQIFPKPRLQHLLRIEKIRRLGRCANSTAGRLLEATEIADLKTFSLFILLIKHAETAQALNQDFSVFGRHRFV</sequence>
<dbReference type="EMBL" id="SLZU01000068">
    <property type="protein sequence ID" value="TCS46437.1"/>
    <property type="molecule type" value="Genomic_DNA"/>
</dbReference>
<gene>
    <name evidence="1" type="ORF">EDD52_1684</name>
</gene>
<dbReference type="Proteomes" id="UP000295696">
    <property type="component" value="Unassembled WGS sequence"/>
</dbReference>
<protein>
    <submittedName>
        <fullName evidence="1">Uncharacterized protein</fullName>
    </submittedName>
</protein>
<proteinExistence type="predicted"/>
<evidence type="ECO:0000313" key="2">
    <source>
        <dbReference type="Proteomes" id="UP000295696"/>
    </source>
</evidence>
<organism evidence="1 2">
    <name type="scientific">Primorskyibacter sedentarius</name>
    <dbReference type="NCBI Taxonomy" id="745311"/>
    <lineage>
        <taxon>Bacteria</taxon>
        <taxon>Pseudomonadati</taxon>
        <taxon>Pseudomonadota</taxon>
        <taxon>Alphaproteobacteria</taxon>
        <taxon>Rhodobacterales</taxon>
        <taxon>Roseobacteraceae</taxon>
        <taxon>Primorskyibacter</taxon>
    </lineage>
</organism>
<reference evidence="1 2" key="1">
    <citation type="submission" date="2019-03" db="EMBL/GenBank/DDBJ databases">
        <title>Genomic Encyclopedia of Type Strains, Phase IV (KMG-IV): sequencing the most valuable type-strain genomes for metagenomic binning, comparative biology and taxonomic classification.</title>
        <authorList>
            <person name="Goeker M."/>
        </authorList>
    </citation>
    <scope>NUCLEOTIDE SEQUENCE [LARGE SCALE GENOMIC DNA]</scope>
    <source>
        <strain evidence="1 2">DSM 104836</strain>
    </source>
</reference>
<comment type="caution">
    <text evidence="1">The sequence shown here is derived from an EMBL/GenBank/DDBJ whole genome shotgun (WGS) entry which is preliminary data.</text>
</comment>